<gene>
    <name evidence="1" type="ORF">Q8A67_020205</name>
</gene>
<sequence>MYRRWTTAGQTKLGFGIGLRGADMLLLVLHINSPSGRKACIVSTAPGLVCSARGFGTLGPVQSLSQSDAELKADSL</sequence>
<protein>
    <submittedName>
        <fullName evidence="1">Uncharacterized protein</fullName>
    </submittedName>
</protein>
<accession>A0AA88TDT0</accession>
<organism evidence="1 2">
    <name type="scientific">Cirrhinus molitorella</name>
    <name type="common">mud carp</name>
    <dbReference type="NCBI Taxonomy" id="172907"/>
    <lineage>
        <taxon>Eukaryota</taxon>
        <taxon>Metazoa</taxon>
        <taxon>Chordata</taxon>
        <taxon>Craniata</taxon>
        <taxon>Vertebrata</taxon>
        <taxon>Euteleostomi</taxon>
        <taxon>Actinopterygii</taxon>
        <taxon>Neopterygii</taxon>
        <taxon>Teleostei</taxon>
        <taxon>Ostariophysi</taxon>
        <taxon>Cypriniformes</taxon>
        <taxon>Cyprinidae</taxon>
        <taxon>Labeoninae</taxon>
        <taxon>Labeonini</taxon>
        <taxon>Cirrhinus</taxon>
    </lineage>
</organism>
<dbReference type="Proteomes" id="UP001187343">
    <property type="component" value="Unassembled WGS sequence"/>
</dbReference>
<evidence type="ECO:0000313" key="1">
    <source>
        <dbReference type="EMBL" id="KAK2876109.1"/>
    </source>
</evidence>
<dbReference type="AlphaFoldDB" id="A0AA88TDT0"/>
<name>A0AA88TDT0_9TELE</name>
<keyword evidence="2" id="KW-1185">Reference proteome</keyword>
<reference evidence="1" key="1">
    <citation type="submission" date="2023-08" db="EMBL/GenBank/DDBJ databases">
        <title>Chromosome-level Genome Assembly of mud carp (Cirrhinus molitorella).</title>
        <authorList>
            <person name="Liu H."/>
        </authorList>
    </citation>
    <scope>NUCLEOTIDE SEQUENCE</scope>
    <source>
        <strain evidence="1">Prfri</strain>
        <tissue evidence="1">Muscle</tissue>
    </source>
</reference>
<dbReference type="EMBL" id="JAUYZG010000020">
    <property type="protein sequence ID" value="KAK2876109.1"/>
    <property type="molecule type" value="Genomic_DNA"/>
</dbReference>
<comment type="caution">
    <text evidence="1">The sequence shown here is derived from an EMBL/GenBank/DDBJ whole genome shotgun (WGS) entry which is preliminary data.</text>
</comment>
<evidence type="ECO:0000313" key="2">
    <source>
        <dbReference type="Proteomes" id="UP001187343"/>
    </source>
</evidence>
<proteinExistence type="predicted"/>